<name>A0A6J7TQI0_9ZZZZ</name>
<sequence length="82" mass="8951">MFSSTTLTSAITIGVPHDNNRCSSPLIARSWSRFGNVKTFPPSSVIPKPEYTMGPKRLMAARRTSTGMAAAPYPIPRRDVSL</sequence>
<dbReference type="EMBL" id="CAFBQH010000099">
    <property type="protein sequence ID" value="CAB5055380.1"/>
    <property type="molecule type" value="Genomic_DNA"/>
</dbReference>
<reference evidence="1" key="1">
    <citation type="submission" date="2020-05" db="EMBL/GenBank/DDBJ databases">
        <authorList>
            <person name="Chiriac C."/>
            <person name="Salcher M."/>
            <person name="Ghai R."/>
            <person name="Kavagutti S V."/>
        </authorList>
    </citation>
    <scope>NUCLEOTIDE SEQUENCE</scope>
</reference>
<gene>
    <name evidence="1" type="ORF">UFOPK4293_01366</name>
</gene>
<evidence type="ECO:0000313" key="1">
    <source>
        <dbReference type="EMBL" id="CAB5055380.1"/>
    </source>
</evidence>
<proteinExistence type="predicted"/>
<dbReference type="AlphaFoldDB" id="A0A6J7TQI0"/>
<protein>
    <submittedName>
        <fullName evidence="1">Unannotated protein</fullName>
    </submittedName>
</protein>
<organism evidence="1">
    <name type="scientific">freshwater metagenome</name>
    <dbReference type="NCBI Taxonomy" id="449393"/>
    <lineage>
        <taxon>unclassified sequences</taxon>
        <taxon>metagenomes</taxon>
        <taxon>ecological metagenomes</taxon>
    </lineage>
</organism>
<accession>A0A6J7TQI0</accession>